<gene>
    <name evidence="3" type="ORF">ACFP3J_12345</name>
</gene>
<dbReference type="Pfam" id="PF04471">
    <property type="entry name" value="Mrr_cat"/>
    <property type="match status" value="1"/>
</dbReference>
<dbReference type="InterPro" id="IPR011856">
    <property type="entry name" value="tRNA_endonuc-like_dom_sf"/>
</dbReference>
<evidence type="ECO:0000313" key="3">
    <source>
        <dbReference type="EMBL" id="MFC5656273.1"/>
    </source>
</evidence>
<feature type="domain" description="Restriction endonuclease type IV Mrr" evidence="2">
    <location>
        <begin position="198"/>
        <end position="311"/>
    </location>
</feature>
<dbReference type="SUPFAM" id="SSF52980">
    <property type="entry name" value="Restriction endonuclease-like"/>
    <property type="match status" value="1"/>
</dbReference>
<keyword evidence="3" id="KW-0540">Nuclease</keyword>
<dbReference type="GO" id="GO:0004519">
    <property type="term" value="F:endonuclease activity"/>
    <property type="evidence" value="ECO:0007669"/>
    <property type="project" value="UniProtKB-KW"/>
</dbReference>
<reference evidence="4" key="1">
    <citation type="journal article" date="2019" name="Int. J. Syst. Evol. Microbiol.">
        <title>The Global Catalogue of Microorganisms (GCM) 10K type strain sequencing project: providing services to taxonomists for standard genome sequencing and annotation.</title>
        <authorList>
            <consortium name="The Broad Institute Genomics Platform"/>
            <consortium name="The Broad Institute Genome Sequencing Center for Infectious Disease"/>
            <person name="Wu L."/>
            <person name="Ma J."/>
        </authorList>
    </citation>
    <scope>NUCLEOTIDE SEQUENCE [LARGE SCALE GENOMIC DNA]</scope>
    <source>
        <strain evidence="4">KCTC 5701</strain>
    </source>
</reference>
<evidence type="ECO:0000313" key="4">
    <source>
        <dbReference type="Proteomes" id="UP001596065"/>
    </source>
</evidence>
<dbReference type="EC" id="3.1.21.-" evidence="3"/>
<dbReference type="InterPro" id="IPR052906">
    <property type="entry name" value="Type_IV_Methyl-Rstrct_Enzyme"/>
</dbReference>
<comment type="caution">
    <text evidence="3">The sequence shown here is derived from an EMBL/GenBank/DDBJ whole genome shotgun (WGS) entry which is preliminary data.</text>
</comment>
<dbReference type="Proteomes" id="UP001596065">
    <property type="component" value="Unassembled WGS sequence"/>
</dbReference>
<protein>
    <submittedName>
        <fullName evidence="3">Restriction endonuclease</fullName>
        <ecNumber evidence="3">3.1.21.-</ecNumber>
    </submittedName>
</protein>
<name>A0ABW0WET8_STRNO</name>
<dbReference type="GO" id="GO:0016787">
    <property type="term" value="F:hydrolase activity"/>
    <property type="evidence" value="ECO:0007669"/>
    <property type="project" value="UniProtKB-KW"/>
</dbReference>
<dbReference type="Gene3D" id="3.40.1350.10">
    <property type="match status" value="1"/>
</dbReference>
<dbReference type="PANTHER" id="PTHR30015">
    <property type="entry name" value="MRR RESTRICTION SYSTEM PROTEIN"/>
    <property type="match status" value="1"/>
</dbReference>
<sequence length="325" mass="35937">MHIRELGEIRPHRYADKDFRRWIGDAIGKATQDQLLASFIYTTEASYANAIVAALHKHVQDVIRETREAKARKAASLTDTPKPIADLCRAAAGRLVEGLADELVEAEQALEEARTAFNKMRDTFGAVAVRHHKQTAKSVEPSAFETLMPLWSQYSDAVDRIAALLEADAEELHRIAMLDAHRMAFVRSEASMTLEQIHALHHSEFEQLAADLVRRDGYRVRRSGGGAGDLGADVIAEGSKGEIVVIQCKHRAAGSGAIGSPDLQRLNGTARPVHKADLVIAMTNGTFSLPARRFAESQKIHLIEVRRLEQWATWGQPLSEVLEMV</sequence>
<accession>A0ABW0WET8</accession>
<feature type="coiled-coil region" evidence="1">
    <location>
        <begin position="96"/>
        <end position="123"/>
    </location>
</feature>
<keyword evidence="4" id="KW-1185">Reference proteome</keyword>
<evidence type="ECO:0000259" key="2">
    <source>
        <dbReference type="Pfam" id="PF04471"/>
    </source>
</evidence>
<keyword evidence="1" id="KW-0175">Coiled coil</keyword>
<evidence type="ECO:0000256" key="1">
    <source>
        <dbReference type="SAM" id="Coils"/>
    </source>
</evidence>
<keyword evidence="3" id="KW-0378">Hydrolase</keyword>
<keyword evidence="3" id="KW-0255">Endonuclease</keyword>
<dbReference type="InterPro" id="IPR007560">
    <property type="entry name" value="Restrct_endonuc_IV_Mrr"/>
</dbReference>
<organism evidence="3 4">
    <name type="scientific">Streptomyces nogalater</name>
    <dbReference type="NCBI Taxonomy" id="38314"/>
    <lineage>
        <taxon>Bacteria</taxon>
        <taxon>Bacillati</taxon>
        <taxon>Actinomycetota</taxon>
        <taxon>Actinomycetes</taxon>
        <taxon>Kitasatosporales</taxon>
        <taxon>Streptomycetaceae</taxon>
        <taxon>Streptomyces</taxon>
    </lineage>
</organism>
<dbReference type="EMBL" id="JBHSOE010000016">
    <property type="protein sequence ID" value="MFC5656273.1"/>
    <property type="molecule type" value="Genomic_DNA"/>
</dbReference>
<dbReference type="InterPro" id="IPR011335">
    <property type="entry name" value="Restrct_endonuc-II-like"/>
</dbReference>
<dbReference type="PANTHER" id="PTHR30015:SF6">
    <property type="entry name" value="SLL1429 PROTEIN"/>
    <property type="match status" value="1"/>
</dbReference>
<proteinExistence type="predicted"/>
<dbReference type="RefSeq" id="WP_344350872.1">
    <property type="nucleotide sequence ID" value="NZ_BAAASM010000037.1"/>
</dbReference>